<dbReference type="CDD" id="cd04657">
    <property type="entry name" value="Piwi_ago-like"/>
    <property type="match status" value="1"/>
</dbReference>
<dbReference type="SMART" id="SM00950">
    <property type="entry name" value="Piwi"/>
    <property type="match status" value="1"/>
</dbReference>
<dbReference type="PANTHER" id="PTHR22891">
    <property type="entry name" value="EUKARYOTIC TRANSLATION INITIATION FACTOR 2C"/>
    <property type="match status" value="1"/>
</dbReference>
<evidence type="ECO:0000259" key="2">
    <source>
        <dbReference type="PROSITE" id="PS50821"/>
    </source>
</evidence>
<evidence type="ECO:0000256" key="1">
    <source>
        <dbReference type="SAM" id="MobiDB-lite"/>
    </source>
</evidence>
<dbReference type="Gene3D" id="3.30.420.10">
    <property type="entry name" value="Ribonuclease H-like superfamily/Ribonuclease H"/>
    <property type="match status" value="1"/>
</dbReference>
<evidence type="ECO:0000259" key="3">
    <source>
        <dbReference type="PROSITE" id="PS50822"/>
    </source>
</evidence>
<protein>
    <submittedName>
        <fullName evidence="4">Protein argonaute-3</fullName>
    </submittedName>
</protein>
<dbReference type="InterPro" id="IPR045246">
    <property type="entry name" value="Piwi_ago-like"/>
</dbReference>
<dbReference type="InterPro" id="IPR036085">
    <property type="entry name" value="PAZ_dom_sf"/>
</dbReference>
<sequence length="965" mass="109164">DARRGGGPPDARRGGGPPDARRGGGPPDARRGGGPPDSRRGDGNFDVRYAGGSDRARYDGPSQGPRPAWTDDRRGGPSSCGDQSRGDGRPSRPIGRGGYTIRPPASEQLTVSSRGDDTREGQSSASQKKIKAKPSADNLVEQMERVTITEGLHPPCRPDNGGTVGESVLIKLNCWDMTIADRTVLMYDIEALGVYRMKDNEKVEVRLLPKDMRALLKHIVKRMPSDTVYDGGRIIYKLNPLPGVTEMGIHKEEPVPDPTDRDELVLKYRIKLVQETSTGDLARYVENPRASTLAMPQESIRMIDCIFKSINEDKFFSSGRAAIFYPTPIRKLADKLFDIHMGFITSVRPQWKVRVNVDMTCKAFFPPGNLADVLYYKYGDDIENPACWNSVLADIKRLRVEARFYKNQDGKSFSRRFTVFSLSTTSAQRLIIEDKNESVFEYFKEHHNITLKYPDLPCVKVSNKRDVFIPMELLHVLPFQNPTARKADVASEIIRCAAVKPQERFRELDRYVGDFMRQQHALFKHYEINVQTQRGTVSARVLPQPWASFGGRDVELGRGKWIANTFLQPATVEPLKWAVVNIPPHNAAQRNQAQLVQRLPQAATQFGFRFDPRPFCKTITPSELEGLMRQLHSQRVTLVVLVLYDNFTYPSIKVISDIKLGIRTQCVKGVTLTKPNVFPNLMLKINGKLGGINWRVSNYPIKEAVMVFGADVTHPAPTQNDELRKSVAAVLGSITPDLMRYAAVVRRQDTTERGNKTTREIIDNMEEIVSDLLKAYYVNNNDRFPDRLIFYRDGVSEGQFDIVLTGELPAIQRACAGLRAGYEPAITYIVVQKRHHIRFEPLDPRAKNVAPGTVVDTVITHRREFDFYLCSQEGIQGTSKPAHYHVLYDDSNWTSDSLQMFTYFLCHAYMRCPRSVSYPAPTYYSHLAAFRARDWLAAENEQPDNFITKNRFKVHDSQFTGMFFL</sequence>
<dbReference type="InterPro" id="IPR036397">
    <property type="entry name" value="RNaseH_sf"/>
</dbReference>
<name>A0A0X3NYE9_SCHSO</name>
<feature type="domain" description="Piwi" evidence="3">
    <location>
        <begin position="638"/>
        <end position="937"/>
    </location>
</feature>
<dbReference type="Gene3D" id="2.170.260.10">
    <property type="entry name" value="paz domain"/>
    <property type="match status" value="1"/>
</dbReference>
<evidence type="ECO:0000313" key="4">
    <source>
        <dbReference type="EMBL" id="JAP40742.1"/>
    </source>
</evidence>
<proteinExistence type="predicted"/>
<dbReference type="InterPro" id="IPR003165">
    <property type="entry name" value="Piwi"/>
</dbReference>
<feature type="domain" description="PAZ" evidence="2">
    <location>
        <begin position="369"/>
        <end position="478"/>
    </location>
</feature>
<gene>
    <name evidence="4" type="primary">AGO3</name>
    <name evidence="4" type="ORF">TR154455</name>
</gene>
<dbReference type="EMBL" id="GEEE01022483">
    <property type="protein sequence ID" value="JAP40742.1"/>
    <property type="molecule type" value="Transcribed_RNA"/>
</dbReference>
<organism evidence="4">
    <name type="scientific">Schistocephalus solidus</name>
    <name type="common">Tapeworm</name>
    <dbReference type="NCBI Taxonomy" id="70667"/>
    <lineage>
        <taxon>Eukaryota</taxon>
        <taxon>Metazoa</taxon>
        <taxon>Spiralia</taxon>
        <taxon>Lophotrochozoa</taxon>
        <taxon>Platyhelminthes</taxon>
        <taxon>Cestoda</taxon>
        <taxon>Eucestoda</taxon>
        <taxon>Diphyllobothriidea</taxon>
        <taxon>Diphyllobothriidae</taxon>
        <taxon>Schistocephalus</taxon>
    </lineage>
</organism>
<dbReference type="Pfam" id="PF16486">
    <property type="entry name" value="ArgoN"/>
    <property type="match status" value="1"/>
</dbReference>
<dbReference type="CDD" id="cd02846">
    <property type="entry name" value="PAZ_argonaute_like"/>
    <property type="match status" value="1"/>
</dbReference>
<dbReference type="SUPFAM" id="SSF101690">
    <property type="entry name" value="PAZ domain"/>
    <property type="match status" value="1"/>
</dbReference>
<accession>A0A0X3NYE9</accession>
<dbReference type="InterPro" id="IPR032474">
    <property type="entry name" value="Argonaute_N"/>
</dbReference>
<dbReference type="Pfam" id="PF02171">
    <property type="entry name" value="Piwi"/>
    <property type="match status" value="1"/>
</dbReference>
<reference evidence="4" key="1">
    <citation type="submission" date="2016-01" db="EMBL/GenBank/DDBJ databases">
        <title>Reference transcriptome for the parasite Schistocephalus solidus: insights into the molecular evolution of parasitism.</title>
        <authorList>
            <person name="Hebert F.O."/>
            <person name="Grambauer S."/>
            <person name="Barber I."/>
            <person name="Landry C.R."/>
            <person name="Aubin-Horth N."/>
        </authorList>
    </citation>
    <scope>NUCLEOTIDE SEQUENCE</scope>
</reference>
<dbReference type="AlphaFoldDB" id="A0A0X3NYE9"/>
<dbReference type="PROSITE" id="PS50822">
    <property type="entry name" value="PIWI"/>
    <property type="match status" value="1"/>
</dbReference>
<dbReference type="GO" id="GO:0003723">
    <property type="term" value="F:RNA binding"/>
    <property type="evidence" value="ECO:0007669"/>
    <property type="project" value="InterPro"/>
</dbReference>
<feature type="non-terminal residue" evidence="4">
    <location>
        <position position="1"/>
    </location>
</feature>
<dbReference type="InterPro" id="IPR003100">
    <property type="entry name" value="PAZ_dom"/>
</dbReference>
<dbReference type="Pfam" id="PF02170">
    <property type="entry name" value="PAZ"/>
    <property type="match status" value="1"/>
</dbReference>
<dbReference type="SUPFAM" id="SSF53098">
    <property type="entry name" value="Ribonuclease H-like"/>
    <property type="match status" value="1"/>
</dbReference>
<feature type="region of interest" description="Disordered" evidence="1">
    <location>
        <begin position="1"/>
        <end position="137"/>
    </location>
</feature>
<dbReference type="InterPro" id="IPR012337">
    <property type="entry name" value="RNaseH-like_sf"/>
</dbReference>
<dbReference type="Gene3D" id="3.40.50.2300">
    <property type="match status" value="1"/>
</dbReference>
<dbReference type="PROSITE" id="PS50821">
    <property type="entry name" value="PAZ"/>
    <property type="match status" value="1"/>
</dbReference>